<dbReference type="Proteomes" id="UP000075260">
    <property type="component" value="Unassembled WGS sequence"/>
</dbReference>
<dbReference type="Gene3D" id="3.40.50.300">
    <property type="entry name" value="P-loop containing nucleotide triphosphate hydrolases"/>
    <property type="match status" value="1"/>
</dbReference>
<dbReference type="InterPro" id="IPR005225">
    <property type="entry name" value="Small_GTP-bd"/>
</dbReference>
<dbReference type="InterPro" id="IPR027417">
    <property type="entry name" value="P-loop_NTPase"/>
</dbReference>
<dbReference type="PROSITE" id="PS51419">
    <property type="entry name" value="RAB"/>
    <property type="match status" value="1"/>
</dbReference>
<keyword evidence="2" id="KW-0342">GTP-binding</keyword>
<proteinExistence type="predicted"/>
<protein>
    <submittedName>
        <fullName evidence="3">GTP-binding protein</fullName>
    </submittedName>
</protein>
<dbReference type="SMART" id="SM00173">
    <property type="entry name" value="RAS"/>
    <property type="match status" value="1"/>
</dbReference>
<reference evidence="3 4" key="1">
    <citation type="submission" date="2014-02" db="EMBL/GenBank/DDBJ databases">
        <title>The small core and large imbalanced accessory genome model reveals a collaborative survival strategy of Sorangium cellulosum strains in nature.</title>
        <authorList>
            <person name="Han K."/>
            <person name="Peng R."/>
            <person name="Blom J."/>
            <person name="Li Y.-Z."/>
        </authorList>
    </citation>
    <scope>NUCLEOTIDE SEQUENCE [LARGE SCALE GENOMIC DNA]</scope>
    <source>
        <strain evidence="3 4">So0008-312</strain>
    </source>
</reference>
<dbReference type="FunFam" id="3.40.50.300:FF:001447">
    <property type="entry name" value="Ras-related protein Rab-1B"/>
    <property type="match status" value="1"/>
</dbReference>
<evidence type="ECO:0000256" key="2">
    <source>
        <dbReference type="ARBA" id="ARBA00023134"/>
    </source>
</evidence>
<dbReference type="Pfam" id="PF00071">
    <property type="entry name" value="Ras"/>
    <property type="match status" value="1"/>
</dbReference>
<gene>
    <name evidence="3" type="ORF">BE15_15610</name>
</gene>
<keyword evidence="1" id="KW-0547">Nucleotide-binding</keyword>
<dbReference type="GO" id="GO:0005525">
    <property type="term" value="F:GTP binding"/>
    <property type="evidence" value="ECO:0007669"/>
    <property type="project" value="UniProtKB-KW"/>
</dbReference>
<organism evidence="3 4">
    <name type="scientific">Sorangium cellulosum</name>
    <name type="common">Polyangium cellulosum</name>
    <dbReference type="NCBI Taxonomy" id="56"/>
    <lineage>
        <taxon>Bacteria</taxon>
        <taxon>Pseudomonadati</taxon>
        <taxon>Myxococcota</taxon>
        <taxon>Polyangia</taxon>
        <taxon>Polyangiales</taxon>
        <taxon>Polyangiaceae</taxon>
        <taxon>Sorangium</taxon>
    </lineage>
</organism>
<evidence type="ECO:0000256" key="1">
    <source>
        <dbReference type="ARBA" id="ARBA00022741"/>
    </source>
</evidence>
<evidence type="ECO:0000313" key="3">
    <source>
        <dbReference type="EMBL" id="KYF67791.1"/>
    </source>
</evidence>
<dbReference type="PANTHER" id="PTHR47977">
    <property type="entry name" value="RAS-RELATED PROTEIN RAB"/>
    <property type="match status" value="1"/>
</dbReference>
<dbReference type="RefSeq" id="WP_061609583.1">
    <property type="nucleotide sequence ID" value="NZ_CP162579.1"/>
</dbReference>
<dbReference type="NCBIfam" id="TIGR00231">
    <property type="entry name" value="small_GTP"/>
    <property type="match status" value="1"/>
</dbReference>
<evidence type="ECO:0000313" key="4">
    <source>
        <dbReference type="Proteomes" id="UP000075260"/>
    </source>
</evidence>
<dbReference type="InterPro" id="IPR050227">
    <property type="entry name" value="Rab"/>
</dbReference>
<name>A0A150QIJ4_SORCE</name>
<dbReference type="SMART" id="SM00175">
    <property type="entry name" value="RAB"/>
    <property type="match status" value="1"/>
</dbReference>
<dbReference type="GO" id="GO:0003924">
    <property type="term" value="F:GTPase activity"/>
    <property type="evidence" value="ECO:0007669"/>
    <property type="project" value="InterPro"/>
</dbReference>
<dbReference type="EMBL" id="JEMA01000617">
    <property type="protein sequence ID" value="KYF67791.1"/>
    <property type="molecule type" value="Genomic_DNA"/>
</dbReference>
<sequence>MGERRKVCVLGATGVGKTSLVARFARSIFSECYRTTIGVTIETRRVRFDDRELDLILWDLSGEDEFQDVQISYVRGSAGFLIVIDGTRRATVETGLRLHAAARGIAGELPSVIALNKADLTAAWEIDEAAEARLRRAGLLVTRTSARTGAGVEGAFCALARAMLASEVPLWRG</sequence>
<comment type="caution">
    <text evidence="3">The sequence shown here is derived from an EMBL/GenBank/DDBJ whole genome shotgun (WGS) entry which is preliminary data.</text>
</comment>
<dbReference type="AlphaFoldDB" id="A0A150QIJ4"/>
<accession>A0A150QIJ4</accession>
<dbReference type="PRINTS" id="PR00449">
    <property type="entry name" value="RASTRNSFRMNG"/>
</dbReference>
<dbReference type="CDD" id="cd00154">
    <property type="entry name" value="Rab"/>
    <property type="match status" value="1"/>
</dbReference>
<dbReference type="OrthoDB" id="7957980at2"/>
<dbReference type="InterPro" id="IPR001806">
    <property type="entry name" value="Small_GTPase"/>
</dbReference>
<dbReference type="SUPFAM" id="SSF52540">
    <property type="entry name" value="P-loop containing nucleoside triphosphate hydrolases"/>
    <property type="match status" value="1"/>
</dbReference>